<reference evidence="2" key="1">
    <citation type="submission" date="2020-03" db="EMBL/GenBank/DDBJ databases">
        <authorList>
            <person name="Weist P."/>
        </authorList>
    </citation>
    <scope>NUCLEOTIDE SEQUENCE</scope>
</reference>
<organism evidence="2 3">
    <name type="scientific">Pleuronectes platessa</name>
    <name type="common">European plaice</name>
    <dbReference type="NCBI Taxonomy" id="8262"/>
    <lineage>
        <taxon>Eukaryota</taxon>
        <taxon>Metazoa</taxon>
        <taxon>Chordata</taxon>
        <taxon>Craniata</taxon>
        <taxon>Vertebrata</taxon>
        <taxon>Euteleostomi</taxon>
        <taxon>Actinopterygii</taxon>
        <taxon>Neopterygii</taxon>
        <taxon>Teleostei</taxon>
        <taxon>Neoteleostei</taxon>
        <taxon>Acanthomorphata</taxon>
        <taxon>Carangaria</taxon>
        <taxon>Pleuronectiformes</taxon>
        <taxon>Pleuronectoidei</taxon>
        <taxon>Pleuronectidae</taxon>
        <taxon>Pleuronectes</taxon>
    </lineage>
</organism>
<evidence type="ECO:0000313" key="2">
    <source>
        <dbReference type="EMBL" id="CAB1452837.1"/>
    </source>
</evidence>
<keyword evidence="3" id="KW-1185">Reference proteome</keyword>
<dbReference type="Proteomes" id="UP001153269">
    <property type="component" value="Unassembled WGS sequence"/>
</dbReference>
<feature type="compositionally biased region" description="Basic residues" evidence="1">
    <location>
        <begin position="120"/>
        <end position="130"/>
    </location>
</feature>
<accession>A0A9N7Z7N5</accession>
<evidence type="ECO:0000313" key="3">
    <source>
        <dbReference type="Proteomes" id="UP001153269"/>
    </source>
</evidence>
<sequence length="157" mass="16091">MNTAGGGRAARGEFVPQPRSSAGFSGAKVRRLPPWSSRGGGGGKVGIEAVGPGVFPPRGLFLCPSRYCGSSTDPPALHISEPVSSCSANRGRGGAARQTRNVSSPSPAAPGEREGGRGGGRGRPRGRHRAQGTAFTTRQREKRSTSSSALTHLGNLC</sequence>
<evidence type="ECO:0000256" key="1">
    <source>
        <dbReference type="SAM" id="MobiDB-lite"/>
    </source>
</evidence>
<proteinExistence type="predicted"/>
<feature type="region of interest" description="Disordered" evidence="1">
    <location>
        <begin position="1"/>
        <end position="47"/>
    </location>
</feature>
<protein>
    <submittedName>
        <fullName evidence="2">Uncharacterized protein</fullName>
    </submittedName>
</protein>
<comment type="caution">
    <text evidence="2">The sequence shown here is derived from an EMBL/GenBank/DDBJ whole genome shotgun (WGS) entry which is preliminary data.</text>
</comment>
<name>A0A9N7Z7N5_PLEPL</name>
<feature type="region of interest" description="Disordered" evidence="1">
    <location>
        <begin position="72"/>
        <end position="157"/>
    </location>
</feature>
<dbReference type="EMBL" id="CADEAL010004146">
    <property type="protein sequence ID" value="CAB1452837.1"/>
    <property type="molecule type" value="Genomic_DNA"/>
</dbReference>
<dbReference type="AlphaFoldDB" id="A0A9N7Z7N5"/>
<gene>
    <name evidence="2" type="ORF">PLEPLA_LOCUS40587</name>
</gene>